<dbReference type="AlphaFoldDB" id="A0AAE3VD22"/>
<comment type="caution">
    <text evidence="6">The sequence shown here is derived from an EMBL/GenBank/DDBJ whole genome shotgun (WGS) entry which is preliminary data.</text>
</comment>
<dbReference type="PROSITE" id="PS51128">
    <property type="entry name" value="ZF_DKSA_2"/>
    <property type="match status" value="1"/>
</dbReference>
<dbReference type="EMBL" id="JAUSVL010000001">
    <property type="protein sequence ID" value="MDQ0288242.1"/>
    <property type="molecule type" value="Genomic_DNA"/>
</dbReference>
<keyword evidence="1" id="KW-0479">Metal-binding</keyword>
<evidence type="ECO:0000256" key="2">
    <source>
        <dbReference type="ARBA" id="ARBA00022771"/>
    </source>
</evidence>
<dbReference type="Pfam" id="PF01258">
    <property type="entry name" value="zf-dskA_traR"/>
    <property type="match status" value="1"/>
</dbReference>
<protein>
    <submittedName>
        <fullName evidence="6">DnaK suppressor protein</fullName>
    </submittedName>
</protein>
<dbReference type="RefSeq" id="WP_307259545.1">
    <property type="nucleotide sequence ID" value="NZ_JAUSVL010000001.1"/>
</dbReference>
<gene>
    <name evidence="6" type="ORF">J3R75_000349</name>
</gene>
<feature type="domain" description="Zinc finger DksA/TraR C4-type" evidence="5">
    <location>
        <begin position="92"/>
        <end position="125"/>
    </location>
</feature>
<dbReference type="Proteomes" id="UP001238163">
    <property type="component" value="Unassembled WGS sequence"/>
</dbReference>
<keyword evidence="3" id="KW-0862">Zinc</keyword>
<dbReference type="SUPFAM" id="SSF109635">
    <property type="entry name" value="DnaK suppressor protein DksA, alpha-hairpin domain"/>
    <property type="match status" value="1"/>
</dbReference>
<dbReference type="SUPFAM" id="SSF57716">
    <property type="entry name" value="Glucocorticoid receptor-like (DNA-binding domain)"/>
    <property type="match status" value="1"/>
</dbReference>
<evidence type="ECO:0000256" key="1">
    <source>
        <dbReference type="ARBA" id="ARBA00022723"/>
    </source>
</evidence>
<evidence type="ECO:0000313" key="7">
    <source>
        <dbReference type="Proteomes" id="UP001238163"/>
    </source>
</evidence>
<keyword evidence="2" id="KW-0863">Zinc-finger</keyword>
<keyword evidence="7" id="KW-1185">Reference proteome</keyword>
<dbReference type="Gene3D" id="1.20.120.910">
    <property type="entry name" value="DksA, coiled-coil domain"/>
    <property type="match status" value="1"/>
</dbReference>
<name>A0AAE3VD22_9BACT</name>
<accession>A0AAE3VD22</accession>
<evidence type="ECO:0000256" key="3">
    <source>
        <dbReference type="ARBA" id="ARBA00022833"/>
    </source>
</evidence>
<reference evidence="6" key="1">
    <citation type="submission" date="2023-07" db="EMBL/GenBank/DDBJ databases">
        <title>Genomic Encyclopedia of Type Strains, Phase IV (KMG-IV): sequencing the most valuable type-strain genomes for metagenomic binning, comparative biology and taxonomic classification.</title>
        <authorList>
            <person name="Goeker M."/>
        </authorList>
    </citation>
    <scope>NUCLEOTIDE SEQUENCE</scope>
    <source>
        <strain evidence="6">DSM 24202</strain>
    </source>
</reference>
<evidence type="ECO:0000313" key="6">
    <source>
        <dbReference type="EMBL" id="MDQ0288242.1"/>
    </source>
</evidence>
<organism evidence="6 7">
    <name type="scientific">Oligosphaera ethanolica</name>
    <dbReference type="NCBI Taxonomy" id="760260"/>
    <lineage>
        <taxon>Bacteria</taxon>
        <taxon>Pseudomonadati</taxon>
        <taxon>Lentisphaerota</taxon>
        <taxon>Oligosphaeria</taxon>
        <taxon>Oligosphaerales</taxon>
        <taxon>Oligosphaeraceae</taxon>
        <taxon>Oligosphaera</taxon>
    </lineage>
</organism>
<dbReference type="InterPro" id="IPR037187">
    <property type="entry name" value="DnaK_N"/>
</dbReference>
<feature type="zinc finger region" description="dksA C4-type" evidence="4">
    <location>
        <begin position="96"/>
        <end position="120"/>
    </location>
</feature>
<dbReference type="InterPro" id="IPR000962">
    <property type="entry name" value="Znf_DskA_TraR"/>
</dbReference>
<evidence type="ECO:0000259" key="5">
    <source>
        <dbReference type="Pfam" id="PF01258"/>
    </source>
</evidence>
<dbReference type="GO" id="GO:0008270">
    <property type="term" value="F:zinc ion binding"/>
    <property type="evidence" value="ECO:0007669"/>
    <property type="project" value="UniProtKB-KW"/>
</dbReference>
<sequence>MAKKKTQTAEKPVYTLEEIELFRNRLKQERQQIYQRIRSASSSLTTSRQAGEEAADIGSDDFIRETGLSIMSDDAEKLQMIDEALINLEKGVYGVCFDCGKLIGKPRLEAKPYARLCIDCKGAREANGGMPSDPERSRYLDRSRL</sequence>
<evidence type="ECO:0000256" key="4">
    <source>
        <dbReference type="PROSITE-ProRule" id="PRU00510"/>
    </source>
</evidence>
<dbReference type="PANTHER" id="PTHR33823">
    <property type="entry name" value="RNA POLYMERASE-BINDING TRANSCRIPTION FACTOR DKSA-RELATED"/>
    <property type="match status" value="1"/>
</dbReference>
<proteinExistence type="predicted"/>
<dbReference type="PANTHER" id="PTHR33823:SF2">
    <property type="entry name" value="RNA POLYMERASE-BINDING TRANSCRIPTION FACTOR DKSA"/>
    <property type="match status" value="1"/>
</dbReference>